<proteinExistence type="predicted"/>
<dbReference type="Gene3D" id="1.25.40.20">
    <property type="entry name" value="Ankyrin repeat-containing domain"/>
    <property type="match status" value="1"/>
</dbReference>
<dbReference type="PANTHER" id="PTHR24198">
    <property type="entry name" value="ANKYRIN REPEAT AND PROTEIN KINASE DOMAIN-CONTAINING PROTEIN"/>
    <property type="match status" value="1"/>
</dbReference>
<dbReference type="AlphaFoldDB" id="A0A1X7SSD6"/>
<keyword evidence="2 3" id="KW-0040">ANK repeat</keyword>
<dbReference type="SMART" id="SM00248">
    <property type="entry name" value="ANK"/>
    <property type="match status" value="2"/>
</dbReference>
<evidence type="ECO:0000256" key="2">
    <source>
        <dbReference type="ARBA" id="ARBA00023043"/>
    </source>
</evidence>
<evidence type="ECO:0000256" key="3">
    <source>
        <dbReference type="PROSITE-ProRule" id="PRU00023"/>
    </source>
</evidence>
<dbReference type="SUPFAM" id="SSF48403">
    <property type="entry name" value="Ankyrin repeat"/>
    <property type="match status" value="1"/>
</dbReference>
<dbReference type="InParanoid" id="A0A1X7SSD6"/>
<sequence length="90" mass="9490">MAWYHGTPLHCASQTGNADIIKLLITKGSADVNAVDKDNSTPLFIAVKSGSIEAVDILLTNGARTDVVSKLQLQISEETGSNPGICTCFL</sequence>
<name>A0A1X7SSD6_AMPQE</name>
<keyword evidence="1" id="KW-0677">Repeat</keyword>
<evidence type="ECO:0000313" key="4">
    <source>
        <dbReference type="EnsemblMetazoa" id="Aqu2.1.05052_001"/>
    </source>
</evidence>
<feature type="repeat" description="ANK" evidence="3">
    <location>
        <begin position="38"/>
        <end position="70"/>
    </location>
</feature>
<dbReference type="PANTHER" id="PTHR24198:SF165">
    <property type="entry name" value="ANKYRIN REPEAT-CONTAINING PROTEIN-RELATED"/>
    <property type="match status" value="1"/>
</dbReference>
<dbReference type="PROSITE" id="PS50088">
    <property type="entry name" value="ANK_REPEAT"/>
    <property type="match status" value="2"/>
</dbReference>
<organism evidence="4">
    <name type="scientific">Amphimedon queenslandica</name>
    <name type="common">Sponge</name>
    <dbReference type="NCBI Taxonomy" id="400682"/>
    <lineage>
        <taxon>Eukaryota</taxon>
        <taxon>Metazoa</taxon>
        <taxon>Porifera</taxon>
        <taxon>Demospongiae</taxon>
        <taxon>Heteroscleromorpha</taxon>
        <taxon>Haplosclerida</taxon>
        <taxon>Niphatidae</taxon>
        <taxon>Amphimedon</taxon>
    </lineage>
</organism>
<dbReference type="InterPro" id="IPR002110">
    <property type="entry name" value="Ankyrin_rpt"/>
</dbReference>
<dbReference type="PROSITE" id="PS50297">
    <property type="entry name" value="ANK_REP_REGION"/>
    <property type="match status" value="2"/>
</dbReference>
<dbReference type="EnsemblMetazoa" id="Aqu2.1.05052_001">
    <property type="protein sequence ID" value="Aqu2.1.05052_001"/>
    <property type="gene ID" value="Aqu2.1.05052"/>
</dbReference>
<feature type="repeat" description="ANK" evidence="3">
    <location>
        <begin position="4"/>
        <end position="29"/>
    </location>
</feature>
<protein>
    <submittedName>
        <fullName evidence="4">Uncharacterized protein</fullName>
    </submittedName>
</protein>
<evidence type="ECO:0000256" key="1">
    <source>
        <dbReference type="ARBA" id="ARBA00022737"/>
    </source>
</evidence>
<reference evidence="4" key="1">
    <citation type="submission" date="2017-05" db="UniProtKB">
        <authorList>
            <consortium name="EnsemblMetazoa"/>
        </authorList>
    </citation>
    <scope>IDENTIFICATION</scope>
</reference>
<accession>A0A1X7SSD6</accession>
<dbReference type="OrthoDB" id="10254947at2759"/>
<dbReference type="InterPro" id="IPR036770">
    <property type="entry name" value="Ankyrin_rpt-contain_sf"/>
</dbReference>
<dbReference type="Pfam" id="PF12796">
    <property type="entry name" value="Ank_2"/>
    <property type="match status" value="1"/>
</dbReference>